<dbReference type="PROSITE" id="PS50005">
    <property type="entry name" value="TPR"/>
    <property type="match status" value="3"/>
</dbReference>
<evidence type="ECO:0000313" key="2">
    <source>
        <dbReference type="Proteomes" id="UP000017429"/>
    </source>
</evidence>
<dbReference type="EC" id="3.4.-.-" evidence="1"/>
<evidence type="ECO:0000313" key="1">
    <source>
        <dbReference type="EMBL" id="USF23410.1"/>
    </source>
</evidence>
<dbReference type="InterPro" id="IPR019734">
    <property type="entry name" value="TPR_rpt"/>
</dbReference>
<dbReference type="SUPFAM" id="SSF48452">
    <property type="entry name" value="TPR-like"/>
    <property type="match status" value="3"/>
</dbReference>
<keyword evidence="2" id="KW-1185">Reference proteome</keyword>
<dbReference type="GO" id="GO:0006508">
    <property type="term" value="P:proteolysis"/>
    <property type="evidence" value="ECO:0007669"/>
    <property type="project" value="UniProtKB-KW"/>
</dbReference>
<dbReference type="Pfam" id="PF13181">
    <property type="entry name" value="TPR_8"/>
    <property type="match status" value="1"/>
</dbReference>
<dbReference type="eggNOG" id="COG0457">
    <property type="taxonomic scope" value="Bacteria"/>
</dbReference>
<reference evidence="1" key="2">
    <citation type="submission" date="2022-05" db="EMBL/GenBank/DDBJ databases">
        <authorList>
            <person name="Proctor A.L."/>
            <person name="Phillips G.J."/>
            <person name="Wannemuehler M.J."/>
        </authorList>
    </citation>
    <scope>NUCLEOTIDE SEQUENCE</scope>
    <source>
        <strain evidence="1">ASF457</strain>
    </source>
</reference>
<keyword evidence="1" id="KW-0645">Protease</keyword>
<gene>
    <name evidence="1" type="primary">bepA_1</name>
    <name evidence="1" type="ORF">N508_000469</name>
</gene>
<dbReference type="Gene3D" id="1.25.40.10">
    <property type="entry name" value="Tetratricopeptide repeat domain"/>
    <property type="match status" value="4"/>
</dbReference>
<protein>
    <submittedName>
        <fullName evidence="1">Beta-barrel assembly-enhancing protease</fullName>
        <ecNumber evidence="1">3.4.-.-</ecNumber>
    </submittedName>
</protein>
<organism evidence="1 2">
    <name type="scientific">Mucispirillum schaedleri ASF457</name>
    <dbReference type="NCBI Taxonomy" id="1379858"/>
    <lineage>
        <taxon>Bacteria</taxon>
        <taxon>Pseudomonadati</taxon>
        <taxon>Deferribacterota</taxon>
        <taxon>Deferribacteres</taxon>
        <taxon>Deferribacterales</taxon>
        <taxon>Mucispirillaceae</taxon>
        <taxon>Mucispirillum</taxon>
    </lineage>
</organism>
<accession>V2RJ42</accession>
<dbReference type="OrthoDB" id="9814448at2"/>
<dbReference type="AlphaFoldDB" id="V2RJ42"/>
<name>V2RJ42_9BACT</name>
<dbReference type="Pfam" id="PF13432">
    <property type="entry name" value="TPR_16"/>
    <property type="match status" value="1"/>
</dbReference>
<dbReference type="EMBL" id="CP097562">
    <property type="protein sequence ID" value="USF23410.1"/>
    <property type="molecule type" value="Genomic_DNA"/>
</dbReference>
<dbReference type="KEGG" id="msch:N508_000469"/>
<dbReference type="PANTHER" id="PTHR12558:SF50">
    <property type="entry name" value="ASSEMBLY CHAPERONE OF RPL4-RELATED"/>
    <property type="match status" value="1"/>
</dbReference>
<dbReference type="GO" id="GO:0008233">
    <property type="term" value="F:peptidase activity"/>
    <property type="evidence" value="ECO:0007669"/>
    <property type="project" value="UniProtKB-KW"/>
</dbReference>
<proteinExistence type="predicted"/>
<sequence length="917" mass="105888">MLALKSRVYILLFILILTFGCSEKRTIVQDNVTANLNINSVAQSENTDILEGNEKFSAGDFDEAIKLYEKASKENKATAFYNIGVSYYLLNNTPMAELNFREAVNADPDFLEALMNLIAVLAEQGGEKAKEAEKYVEKYINSANHSADAYSGIANVFLSVNDTAKAMYYYKKALEKDAASPMVLENYANLLISIGEYEDGINLLESLPNRNFIIHYNLANAYFATGNKESAYNNAQEALYSDGASETGYDKLAQLFNKLKKYSDEAQTLRILISGNDERDYRVRLIKAYLSLAQNDKAIDEIDLLLTQYPKDEELSLLKYNVMVYVDTAKAGEYIKSLYEDLKTDKVLSYYAKHVCYFNKTQNEIRPYIQTDRNNGWLSLAKTVYALKQGRYNDAANYLKTANRENGHDYFAYNTFLNIKNRDFAKAASFAANLDLLQYDTFWYKLVIAWNLREPQTVLTLGEEYRNSSLISIRPPSFEFNIRPVLHDMSFTYRFDDKSIDTASMLAYPVFMKPDETTQFLITGRSALKERDKNSVTSKLEGIKMNNAAIDDFAAFNFENARQKFEKAAGNLTNNTIVLYNLALTYFNLGENDKAKEIIDKAFVIDKNDGFIHLISGLLNYRKGNYPDAKLNFEQAKLYASKKIGELETPEDEDIMLLYLSVLSGDRPSRRNEAESIYKSNDNGFTVSCALLMDYFDDYDIEKLNELKDSPIFRVSRVRNLLALRHTPIDQFKDIDDADRYYTLAYKFVMLQRGAAKAVIFNKRFAHDKVYLKDMVYVSIYRHDVNSGLKYLQTLSDMDFKYSELYKVSLYYFTWIRDFVNAEASYGSLDRMGYNDQTSFFYMLLYFLVNFNETRLNNYLKLYNDAYSADYRYDIVTAMMNLYTKNVSTFDSIIRRLLSQDPYLFDKMFIEVNFEKF</sequence>
<dbReference type="Proteomes" id="UP000017429">
    <property type="component" value="Chromosome"/>
</dbReference>
<dbReference type="SMART" id="SM00028">
    <property type="entry name" value="TPR"/>
    <property type="match status" value="6"/>
</dbReference>
<dbReference type="PANTHER" id="PTHR12558">
    <property type="entry name" value="CELL DIVISION CYCLE 16,23,27"/>
    <property type="match status" value="1"/>
</dbReference>
<dbReference type="Pfam" id="PF14559">
    <property type="entry name" value="TPR_19"/>
    <property type="match status" value="1"/>
</dbReference>
<dbReference type="InterPro" id="IPR011990">
    <property type="entry name" value="TPR-like_helical_dom_sf"/>
</dbReference>
<dbReference type="PROSITE" id="PS51257">
    <property type="entry name" value="PROKAR_LIPOPROTEIN"/>
    <property type="match status" value="1"/>
</dbReference>
<reference evidence="1" key="3">
    <citation type="submission" date="2022-06" db="EMBL/GenBank/DDBJ databases">
        <title>Resources to Facilitate Use of the Altered Schaedler Flora (ASF) Mouse Model to Study Microbiome Function.</title>
        <authorList>
            <person name="Proctor A."/>
            <person name="Parvinroo S."/>
            <person name="Richie T."/>
            <person name="Jia X."/>
            <person name="Lee S.T.M."/>
            <person name="Karp P.D."/>
            <person name="Paley S."/>
            <person name="Kostic A.D."/>
            <person name="Pierre J.F."/>
            <person name="Wannemuehler M.J."/>
            <person name="Phillips G.J."/>
        </authorList>
    </citation>
    <scope>NUCLEOTIDE SEQUENCE</scope>
    <source>
        <strain evidence="1">ASF457</strain>
    </source>
</reference>
<dbReference type="GO" id="GO:0051301">
    <property type="term" value="P:cell division"/>
    <property type="evidence" value="ECO:0007669"/>
    <property type="project" value="TreeGrafter"/>
</dbReference>
<keyword evidence="1" id="KW-0378">Hydrolase</keyword>
<reference evidence="1" key="1">
    <citation type="journal article" date="2014" name="Genome Announc.">
        <title>Draft genome sequences of the altered schaedler flora, a defined bacterial community from gnotobiotic mice.</title>
        <authorList>
            <person name="Wannemuehler M.J."/>
            <person name="Overstreet A.M."/>
            <person name="Ward D.V."/>
            <person name="Phillips G.J."/>
        </authorList>
    </citation>
    <scope>NUCLEOTIDE SEQUENCE</scope>
    <source>
        <strain evidence="1">ASF457</strain>
    </source>
</reference>